<comment type="caution">
    <text evidence="1">The sequence shown here is derived from an EMBL/GenBank/DDBJ whole genome shotgun (WGS) entry which is preliminary data.</text>
</comment>
<dbReference type="OrthoDB" id="2646363at2"/>
<dbReference type="RefSeq" id="WP_130410959.1">
    <property type="nucleotide sequence ID" value="NZ_SHKX01000010.1"/>
</dbReference>
<dbReference type="EMBL" id="SHKX01000010">
    <property type="protein sequence ID" value="RZU47740.1"/>
    <property type="molecule type" value="Genomic_DNA"/>
</dbReference>
<evidence type="ECO:0000313" key="2">
    <source>
        <dbReference type="Proteomes" id="UP000292423"/>
    </source>
</evidence>
<accession>A0A4Q7ZAZ1</accession>
<dbReference type="AlphaFoldDB" id="A0A4Q7ZAZ1"/>
<reference evidence="1 2" key="1">
    <citation type="submission" date="2019-02" db="EMBL/GenBank/DDBJ databases">
        <title>Genomic Encyclopedia of Type Strains, Phase IV (KMG-IV): sequencing the most valuable type-strain genomes for metagenomic binning, comparative biology and taxonomic classification.</title>
        <authorList>
            <person name="Goeker M."/>
        </authorList>
    </citation>
    <scope>NUCLEOTIDE SEQUENCE [LARGE SCALE GENOMIC DNA]</scope>
    <source>
        <strain evidence="1 2">DSM 105135</strain>
    </source>
</reference>
<name>A0A4Q7ZAZ1_9GAMM</name>
<organism evidence="1 2">
    <name type="scientific">Fluviicoccus keumensis</name>
    <dbReference type="NCBI Taxonomy" id="1435465"/>
    <lineage>
        <taxon>Bacteria</taxon>
        <taxon>Pseudomonadati</taxon>
        <taxon>Pseudomonadota</taxon>
        <taxon>Gammaproteobacteria</taxon>
        <taxon>Moraxellales</taxon>
        <taxon>Moraxellaceae</taxon>
        <taxon>Fluviicoccus</taxon>
    </lineage>
</organism>
<evidence type="ECO:0000313" key="1">
    <source>
        <dbReference type="EMBL" id="RZU47740.1"/>
    </source>
</evidence>
<sequence length="152" mass="16646">MASRHPELDRIRADCEALVRRRALVSAGAAVVPVPFLDVVVDASILTALIPEISRRFGLAPEQIAAFDPETREVAWGEIARRGSQFLGLVVTRTLVRQSIQGMATKIISRQVAKFVPLGGQMVAAGLGYFVMRKIAYNHIDDCYAVAKVTLR</sequence>
<dbReference type="Proteomes" id="UP000292423">
    <property type="component" value="Unassembled WGS sequence"/>
</dbReference>
<protein>
    <recommendedName>
        <fullName evidence="3">DUF697 domain-containing protein</fullName>
    </recommendedName>
</protein>
<gene>
    <name evidence="1" type="ORF">EV700_0707</name>
</gene>
<evidence type="ECO:0008006" key="3">
    <source>
        <dbReference type="Google" id="ProtNLM"/>
    </source>
</evidence>
<proteinExistence type="predicted"/>
<keyword evidence="2" id="KW-1185">Reference proteome</keyword>